<dbReference type="EMBL" id="CAADEW010000005">
    <property type="protein sequence ID" value="VFJ43886.1"/>
    <property type="molecule type" value="Genomic_DNA"/>
</dbReference>
<name>A0A450RXG7_9GAMM</name>
<organism evidence="1">
    <name type="scientific">Candidatus Kentrum sp. FW</name>
    <dbReference type="NCBI Taxonomy" id="2126338"/>
    <lineage>
        <taxon>Bacteria</taxon>
        <taxon>Pseudomonadati</taxon>
        <taxon>Pseudomonadota</taxon>
        <taxon>Gammaproteobacteria</taxon>
        <taxon>Candidatus Kentrum</taxon>
    </lineage>
</organism>
<accession>A0A450RXG7</accession>
<gene>
    <name evidence="1" type="ORF">BECKFW1821A_GA0114235_100564</name>
</gene>
<sequence>MQYLLDTVTIVRHFSGHGKIGRKAVDILDLIESRNDLLFISATA</sequence>
<protein>
    <recommendedName>
        <fullName evidence="2">PIN domain-containing protein</fullName>
    </recommendedName>
</protein>
<reference evidence="1" key="1">
    <citation type="submission" date="2019-02" db="EMBL/GenBank/DDBJ databases">
        <authorList>
            <person name="Gruber-Vodicka R. H."/>
            <person name="Seah K. B. B."/>
        </authorList>
    </citation>
    <scope>NUCLEOTIDE SEQUENCE</scope>
    <source>
        <strain evidence="1">BECK_BZ15</strain>
    </source>
</reference>
<evidence type="ECO:0008006" key="2">
    <source>
        <dbReference type="Google" id="ProtNLM"/>
    </source>
</evidence>
<dbReference type="AlphaFoldDB" id="A0A450RXG7"/>
<evidence type="ECO:0000313" key="1">
    <source>
        <dbReference type="EMBL" id="VFJ43886.1"/>
    </source>
</evidence>
<proteinExistence type="predicted"/>